<name>A0ABU3DWF8_9FLAO</name>
<organism evidence="1 2">
    <name type="scientific">Autumnicola psychrophila</name>
    <dbReference type="NCBI Taxonomy" id="3075592"/>
    <lineage>
        <taxon>Bacteria</taxon>
        <taxon>Pseudomonadati</taxon>
        <taxon>Bacteroidota</taxon>
        <taxon>Flavobacteriia</taxon>
        <taxon>Flavobacteriales</taxon>
        <taxon>Flavobacteriaceae</taxon>
        <taxon>Autumnicola</taxon>
    </lineage>
</organism>
<dbReference type="Proteomes" id="UP001253848">
    <property type="component" value="Unassembled WGS sequence"/>
</dbReference>
<accession>A0ABU3DWF8</accession>
<dbReference type="EMBL" id="JAVRHN010000010">
    <property type="protein sequence ID" value="MDT0687402.1"/>
    <property type="molecule type" value="Genomic_DNA"/>
</dbReference>
<dbReference type="RefSeq" id="WP_311500684.1">
    <property type="nucleotide sequence ID" value="NZ_JAVRHN010000010.1"/>
</dbReference>
<comment type="caution">
    <text evidence="1">The sequence shown here is derived from an EMBL/GenBank/DDBJ whole genome shotgun (WGS) entry which is preliminary data.</text>
</comment>
<evidence type="ECO:0000313" key="2">
    <source>
        <dbReference type="Proteomes" id="UP001253848"/>
    </source>
</evidence>
<protein>
    <submittedName>
        <fullName evidence="1">Uncharacterized protein</fullName>
    </submittedName>
</protein>
<gene>
    <name evidence="1" type="ORF">RM541_13605</name>
</gene>
<keyword evidence="2" id="KW-1185">Reference proteome</keyword>
<proteinExistence type="predicted"/>
<evidence type="ECO:0000313" key="1">
    <source>
        <dbReference type="EMBL" id="MDT0687402.1"/>
    </source>
</evidence>
<reference evidence="1 2" key="1">
    <citation type="submission" date="2023-09" db="EMBL/GenBank/DDBJ databases">
        <authorList>
            <person name="Rey-Velasco X."/>
        </authorList>
    </citation>
    <scope>NUCLEOTIDE SEQUENCE [LARGE SCALE GENOMIC DNA]</scope>
    <source>
        <strain evidence="1 2">F225</strain>
    </source>
</reference>
<sequence>MTIPSNPITKTRGIGSIKESQMLIGGSDEDYLWQWTGEQLTDHLDLLKSIGGNYFRNTMSDRDEGNIYAPKEIENYILIELRNQRTNV</sequence>